<dbReference type="Pfam" id="PF00144">
    <property type="entry name" value="Beta-lactamase"/>
    <property type="match status" value="1"/>
</dbReference>
<dbReference type="PANTHER" id="PTHR46825">
    <property type="entry name" value="D-ALANYL-D-ALANINE-CARBOXYPEPTIDASE/ENDOPEPTIDASE AMPH"/>
    <property type="match status" value="1"/>
</dbReference>
<sequence>MKKLAFLFALFISTSIVYAQQISNEIKDNIKKRVDYGDNVGIVVALVDGEKVDYFYYGKTALENGTPVNGNSVFEIGSISKVFTTIILADEVEKGTMKLSDPISKYLPKDVKVPTRNEKEITLKDLATHTSALPRMPSNFAPKNPLNPFADYSVEQLYAFLNSYTLTRDIGARYEYSNLAMGLLGHILELHTGKSYEELIIERIATPYKMSETKMEMTDKMKAQLAKGHSGSLHMPTWDFMTLGSAGGIKSTLNDMVKFIQANMINDHKSIHKAMVASHQTAYKGDNDFSIGLGWHYLKRGDGKKIIWHNGQTGGYTAFTGFVEGTTKGVVVLTNSIEAVNDIGFKLLDESRKIRIPTKPFEVDNAVLESYVGKYELVPTFQINITKNKGQLFLQATGQSKFQVFPSSENTFYLKVVKASITFNKDENGKIKSLTLHQGGQDREAKRL</sequence>
<keyword evidence="10" id="KW-1185">Reference proteome</keyword>
<dbReference type="InterPro" id="IPR001466">
    <property type="entry name" value="Beta-lactam-related"/>
</dbReference>
<feature type="chain" id="PRO_5045183186" description="Beta-lactamase" evidence="6">
    <location>
        <begin position="20"/>
        <end position="448"/>
    </location>
</feature>
<dbReference type="InterPro" id="IPR050491">
    <property type="entry name" value="AmpC-like"/>
</dbReference>
<dbReference type="SUPFAM" id="SSF56601">
    <property type="entry name" value="beta-lactamase/transpeptidase-like"/>
    <property type="match status" value="1"/>
</dbReference>
<keyword evidence="6" id="KW-0732">Signal</keyword>
<reference evidence="10" key="1">
    <citation type="journal article" date="2019" name="Int. J. Syst. Evol. Microbiol.">
        <title>The Global Catalogue of Microorganisms (GCM) 10K type strain sequencing project: providing services to taxonomists for standard genome sequencing and annotation.</title>
        <authorList>
            <consortium name="The Broad Institute Genomics Platform"/>
            <consortium name="The Broad Institute Genome Sequencing Center for Infectious Disease"/>
            <person name="Wu L."/>
            <person name="Ma J."/>
        </authorList>
    </citation>
    <scope>NUCLEOTIDE SEQUENCE [LARGE SCALE GENOMIC DNA]</scope>
    <source>
        <strain evidence="10">KCTC 52127</strain>
    </source>
</reference>
<evidence type="ECO:0000259" key="7">
    <source>
        <dbReference type="Pfam" id="PF00144"/>
    </source>
</evidence>
<evidence type="ECO:0000256" key="3">
    <source>
        <dbReference type="ARBA" id="ARBA00022801"/>
    </source>
</evidence>
<dbReference type="GO" id="GO:0016787">
    <property type="term" value="F:hydrolase activity"/>
    <property type="evidence" value="ECO:0007669"/>
    <property type="project" value="UniProtKB-KW"/>
</dbReference>
<evidence type="ECO:0000256" key="6">
    <source>
        <dbReference type="SAM" id="SignalP"/>
    </source>
</evidence>
<comment type="similarity">
    <text evidence="2 5">Belongs to the class-C beta-lactamase family.</text>
</comment>
<feature type="domain" description="Beta-lactamase-related" evidence="7">
    <location>
        <begin position="27"/>
        <end position="336"/>
    </location>
</feature>
<proteinExistence type="inferred from homology"/>
<evidence type="ECO:0000313" key="9">
    <source>
        <dbReference type="EMBL" id="MFD2568422.1"/>
    </source>
</evidence>
<evidence type="ECO:0000313" key="10">
    <source>
        <dbReference type="Proteomes" id="UP001597508"/>
    </source>
</evidence>
<dbReference type="Pfam" id="PF11954">
    <property type="entry name" value="DUF3471"/>
    <property type="match status" value="1"/>
</dbReference>
<organism evidence="9 10">
    <name type="scientific">Pseudotenacibaculum haliotis</name>
    <dbReference type="NCBI Taxonomy" id="1862138"/>
    <lineage>
        <taxon>Bacteria</taxon>
        <taxon>Pseudomonadati</taxon>
        <taxon>Bacteroidota</taxon>
        <taxon>Flavobacteriia</taxon>
        <taxon>Flavobacteriales</taxon>
        <taxon>Flavobacteriaceae</taxon>
        <taxon>Pseudotenacibaculum</taxon>
    </lineage>
</organism>
<protein>
    <recommendedName>
        <fullName evidence="5">Beta-lactamase</fullName>
        <ecNumber evidence="5">3.5.2.6</ecNumber>
    </recommendedName>
</protein>
<comment type="caution">
    <text evidence="9">The sequence shown here is derived from an EMBL/GenBank/DDBJ whole genome shotgun (WGS) entry which is preliminary data.</text>
</comment>
<dbReference type="EMBL" id="JBHULH010000011">
    <property type="protein sequence ID" value="MFD2568422.1"/>
    <property type="molecule type" value="Genomic_DNA"/>
</dbReference>
<dbReference type="InterPro" id="IPR001586">
    <property type="entry name" value="Beta-lactam_class-C_AS"/>
</dbReference>
<name>A0ABW5LUF8_9FLAO</name>
<dbReference type="Gene3D" id="3.40.710.10">
    <property type="entry name" value="DD-peptidase/beta-lactamase superfamily"/>
    <property type="match status" value="1"/>
</dbReference>
<evidence type="ECO:0000256" key="2">
    <source>
        <dbReference type="ARBA" id="ARBA00007840"/>
    </source>
</evidence>
<keyword evidence="4 5" id="KW-0046">Antibiotic resistance</keyword>
<comment type="catalytic activity">
    <reaction evidence="1 5">
        <text>a beta-lactam + H2O = a substituted beta-amino acid</text>
        <dbReference type="Rhea" id="RHEA:20401"/>
        <dbReference type="ChEBI" id="CHEBI:15377"/>
        <dbReference type="ChEBI" id="CHEBI:35627"/>
        <dbReference type="ChEBI" id="CHEBI:140347"/>
        <dbReference type="EC" id="3.5.2.6"/>
    </reaction>
</comment>
<dbReference type="Proteomes" id="UP001597508">
    <property type="component" value="Unassembled WGS sequence"/>
</dbReference>
<dbReference type="InterPro" id="IPR021860">
    <property type="entry name" value="Peptidase_S12_Pab87-rel_C"/>
</dbReference>
<evidence type="ECO:0000256" key="1">
    <source>
        <dbReference type="ARBA" id="ARBA00001526"/>
    </source>
</evidence>
<evidence type="ECO:0000256" key="4">
    <source>
        <dbReference type="ARBA" id="ARBA00023251"/>
    </source>
</evidence>
<feature type="signal peptide" evidence="6">
    <location>
        <begin position="1"/>
        <end position="19"/>
    </location>
</feature>
<evidence type="ECO:0000256" key="5">
    <source>
        <dbReference type="RuleBase" id="RU361140"/>
    </source>
</evidence>
<dbReference type="EC" id="3.5.2.6" evidence="5"/>
<evidence type="ECO:0000259" key="8">
    <source>
        <dbReference type="Pfam" id="PF11954"/>
    </source>
</evidence>
<dbReference type="PROSITE" id="PS00336">
    <property type="entry name" value="BETA_LACTAMASE_C"/>
    <property type="match status" value="1"/>
</dbReference>
<dbReference type="PANTHER" id="PTHR46825:SF8">
    <property type="entry name" value="BETA-LACTAMASE-RELATED"/>
    <property type="match status" value="1"/>
</dbReference>
<gene>
    <name evidence="9" type="ORF">ACFSRZ_13680</name>
</gene>
<dbReference type="RefSeq" id="WP_379667130.1">
    <property type="nucleotide sequence ID" value="NZ_JBHULH010000011.1"/>
</dbReference>
<feature type="domain" description="Peptidase S12 Pab87-related C-terminal" evidence="8">
    <location>
        <begin position="363"/>
        <end position="437"/>
    </location>
</feature>
<accession>A0ABW5LUF8</accession>
<keyword evidence="3 5" id="KW-0378">Hydrolase</keyword>
<dbReference type="InterPro" id="IPR012338">
    <property type="entry name" value="Beta-lactam/transpept-like"/>
</dbReference>